<dbReference type="Proteomes" id="UP001152173">
    <property type="component" value="Unassembled WGS sequence"/>
</dbReference>
<keyword evidence="1" id="KW-0472">Membrane</keyword>
<accession>A0A9X3LI47</accession>
<feature type="transmembrane region" description="Helical" evidence="1">
    <location>
        <begin position="12"/>
        <end position="32"/>
    </location>
</feature>
<dbReference type="EMBL" id="JAMKBJ010000013">
    <property type="protein sequence ID" value="MCZ8538167.1"/>
    <property type="molecule type" value="Genomic_DNA"/>
</dbReference>
<organism evidence="2 3">
    <name type="scientific">Paenisporosarcina quisquiliarum</name>
    <dbReference type="NCBI Taxonomy" id="365346"/>
    <lineage>
        <taxon>Bacteria</taxon>
        <taxon>Bacillati</taxon>
        <taxon>Bacillota</taxon>
        <taxon>Bacilli</taxon>
        <taxon>Bacillales</taxon>
        <taxon>Caryophanaceae</taxon>
        <taxon>Paenisporosarcina</taxon>
    </lineage>
</organism>
<keyword evidence="1" id="KW-1133">Transmembrane helix</keyword>
<keyword evidence="3" id="KW-1185">Reference proteome</keyword>
<name>A0A9X3LI47_9BACL</name>
<evidence type="ECO:0000256" key="1">
    <source>
        <dbReference type="SAM" id="Phobius"/>
    </source>
</evidence>
<sequence>MATKSKSKATHWFSIVALALAMLSLMYCYSFIAELINDYFSTSRMLVQLTRMIKGGA</sequence>
<dbReference type="RefSeq" id="WP_269927241.1">
    <property type="nucleotide sequence ID" value="NZ_JAMKBJ010000013.1"/>
</dbReference>
<keyword evidence="1" id="KW-0812">Transmembrane</keyword>
<evidence type="ECO:0000313" key="2">
    <source>
        <dbReference type="EMBL" id="MCZ8538167.1"/>
    </source>
</evidence>
<proteinExistence type="predicted"/>
<dbReference type="AlphaFoldDB" id="A0A9X3LI47"/>
<gene>
    <name evidence="2" type="ORF">M9R32_13300</name>
</gene>
<evidence type="ECO:0000313" key="3">
    <source>
        <dbReference type="Proteomes" id="UP001152173"/>
    </source>
</evidence>
<protein>
    <submittedName>
        <fullName evidence="2">Uncharacterized protein</fullName>
    </submittedName>
</protein>
<comment type="caution">
    <text evidence="2">The sequence shown here is derived from an EMBL/GenBank/DDBJ whole genome shotgun (WGS) entry which is preliminary data.</text>
</comment>
<reference evidence="2" key="1">
    <citation type="submission" date="2022-05" db="EMBL/GenBank/DDBJ databases">
        <authorList>
            <person name="Colautti A."/>
            <person name="Iacumin L."/>
        </authorList>
    </citation>
    <scope>NUCLEOTIDE SEQUENCE</scope>
    <source>
        <strain evidence="2">SK 55</strain>
    </source>
</reference>